<feature type="binding site" evidence="2">
    <location>
        <position position="169"/>
    </location>
    <ligand>
        <name>Mn(2+)</name>
        <dbReference type="ChEBI" id="CHEBI:29035"/>
        <label>1</label>
    </ligand>
</feature>
<organism evidence="5 6">
    <name type="scientific">Orenia metallireducens</name>
    <dbReference type="NCBI Taxonomy" id="1413210"/>
    <lineage>
        <taxon>Bacteria</taxon>
        <taxon>Bacillati</taxon>
        <taxon>Bacillota</taxon>
        <taxon>Clostridia</taxon>
        <taxon>Halanaerobiales</taxon>
        <taxon>Halobacteroidaceae</taxon>
        <taxon>Orenia</taxon>
    </lineage>
</organism>
<feature type="binding site" evidence="2">
    <location>
        <position position="65"/>
    </location>
    <ligand>
        <name>Mn(2+)</name>
        <dbReference type="ChEBI" id="CHEBI:29035"/>
        <label>1</label>
    </ligand>
</feature>
<feature type="binding site" evidence="2">
    <location>
        <position position="136"/>
    </location>
    <ligand>
        <name>Mn(2+)</name>
        <dbReference type="ChEBI" id="CHEBI:29035"/>
        <label>1</label>
    </ligand>
</feature>
<sequence length="238" mass="26521">MFKHDKQLLHEVRVDQPNPAYAAMLQEQLGGPNGELKAGLQYFAQSFRIQDQEIKDLFLDIATEEFSHAEMVAETINLLNGHDVANTADTVGTIEAQVLGGLSPMLANASGAPFTADYVNVTGDLAADILSNIAAEQRAKVVYEYLHRQIDDQGVRETIDFLLNREEAHNALFREALNKLQQKPEYSTYDFGVTEDSKLYFDLSTPGRYFADPNPTAPSFDNPRKIEKEGAQTLQPVQ</sequence>
<evidence type="ECO:0000256" key="4">
    <source>
        <dbReference type="SAM" id="MobiDB-lite"/>
    </source>
</evidence>
<feature type="binding site" evidence="2">
    <location>
        <position position="68"/>
    </location>
    <ligand>
        <name>Mn(2+)</name>
        <dbReference type="ChEBI" id="CHEBI:29035"/>
        <label>1</label>
    </ligand>
</feature>
<gene>
    <name evidence="5" type="ORF">SAMN06265827_12523</name>
</gene>
<accession>A0A285HUL6</accession>
<dbReference type="SUPFAM" id="SSF47240">
    <property type="entry name" value="Ferritin-like"/>
    <property type="match status" value="1"/>
</dbReference>
<dbReference type="InterPro" id="IPR009078">
    <property type="entry name" value="Ferritin-like_SF"/>
</dbReference>
<dbReference type="Proteomes" id="UP000219573">
    <property type="component" value="Unassembled WGS sequence"/>
</dbReference>
<dbReference type="EMBL" id="OBDZ01000025">
    <property type="protein sequence ID" value="SNY39422.1"/>
    <property type="molecule type" value="Genomic_DNA"/>
</dbReference>
<feature type="region of interest" description="Disordered" evidence="4">
    <location>
        <begin position="211"/>
        <end position="238"/>
    </location>
</feature>
<comment type="cofactor">
    <cofactor evidence="2">
        <name>Mn(2+)</name>
        <dbReference type="ChEBI" id="CHEBI:29035"/>
    </cofactor>
    <text evidence="2">Binds 2 manganese ions per subunit.</text>
</comment>
<evidence type="ECO:0000256" key="2">
    <source>
        <dbReference type="PIRSR" id="PIRSR607760-1"/>
    </source>
</evidence>
<dbReference type="InterPro" id="IPR039377">
    <property type="entry name" value="Mn_catalase_dom"/>
</dbReference>
<evidence type="ECO:0000256" key="1">
    <source>
        <dbReference type="ARBA" id="ARBA00007644"/>
    </source>
</evidence>
<comment type="cofactor">
    <cofactor evidence="3">
        <name>Ca(2+)</name>
        <dbReference type="ChEBI" id="CHEBI:29108"/>
    </cofactor>
    <text evidence="3">Binds 1 Ca(2+) ion per subunit.</text>
</comment>
<feature type="binding site" evidence="2">
    <location>
        <position position="35"/>
    </location>
    <ligand>
        <name>Mn(2+)</name>
        <dbReference type="ChEBI" id="CHEBI:29035"/>
        <label>1</label>
    </ligand>
</feature>
<dbReference type="CDD" id="cd01051">
    <property type="entry name" value="Mn_catalase"/>
    <property type="match status" value="1"/>
</dbReference>
<evidence type="ECO:0000313" key="5">
    <source>
        <dbReference type="EMBL" id="SNY39422.1"/>
    </source>
</evidence>
<proteinExistence type="inferred from homology"/>
<keyword evidence="3" id="KW-0106">Calcium</keyword>
<dbReference type="Pfam" id="PF05067">
    <property type="entry name" value="Mn_catalase"/>
    <property type="match status" value="1"/>
</dbReference>
<feature type="binding site" evidence="3">
    <location>
        <position position="204"/>
    </location>
    <ligand>
        <name>Ca(2+)</name>
        <dbReference type="ChEBI" id="CHEBI:29108"/>
    </ligand>
</feature>
<comment type="similarity">
    <text evidence="1">Belongs to the manganese catalase family.</text>
</comment>
<keyword evidence="2" id="KW-0479">Metal-binding</keyword>
<dbReference type="RefSeq" id="WP_097018877.1">
    <property type="nucleotide sequence ID" value="NZ_OBDZ01000025.1"/>
</dbReference>
<feature type="binding site" evidence="3">
    <location>
        <position position="56"/>
    </location>
    <ligand>
        <name>Ca(2+)</name>
        <dbReference type="ChEBI" id="CHEBI:29108"/>
    </ligand>
</feature>
<name>A0A285HUL6_9FIRM</name>
<reference evidence="6" key="1">
    <citation type="submission" date="2017-09" db="EMBL/GenBank/DDBJ databases">
        <authorList>
            <person name="Varghese N."/>
            <person name="Submissions S."/>
        </authorList>
    </citation>
    <scope>NUCLEOTIDE SEQUENCE [LARGE SCALE GENOMIC DNA]</scope>
    <source>
        <strain evidence="6">MSL47</strain>
    </source>
</reference>
<evidence type="ECO:0000313" key="6">
    <source>
        <dbReference type="Proteomes" id="UP000219573"/>
    </source>
</evidence>
<dbReference type="Gene3D" id="1.20.1260.10">
    <property type="match status" value="1"/>
</dbReference>
<dbReference type="AlphaFoldDB" id="A0A285HUL6"/>
<dbReference type="GO" id="GO:0046872">
    <property type="term" value="F:metal ion binding"/>
    <property type="evidence" value="ECO:0007669"/>
    <property type="project" value="UniProtKB-KW"/>
</dbReference>
<dbReference type="InterPro" id="IPR007760">
    <property type="entry name" value="Mn_catalase"/>
</dbReference>
<dbReference type="OrthoDB" id="9800585at2"/>
<feature type="binding site" evidence="3">
    <location>
        <position position="60"/>
    </location>
    <ligand>
        <name>Ca(2+)</name>
        <dbReference type="ChEBI" id="CHEBI:29108"/>
    </ligand>
</feature>
<protein>
    <submittedName>
        <fullName evidence="5">Mn-containing catalase</fullName>
    </submittedName>
</protein>
<dbReference type="STRING" id="1413210.U472_02125"/>
<keyword evidence="6" id="KW-1185">Reference proteome</keyword>
<keyword evidence="2" id="KW-0464">Manganese</keyword>
<dbReference type="InterPro" id="IPR012347">
    <property type="entry name" value="Ferritin-like"/>
</dbReference>
<evidence type="ECO:0000256" key="3">
    <source>
        <dbReference type="PIRSR" id="PIRSR607760-2"/>
    </source>
</evidence>